<dbReference type="Gene3D" id="3.30.40.10">
    <property type="entry name" value="Zinc/RING finger domain, C3HC4 (zinc finger)"/>
    <property type="match status" value="1"/>
</dbReference>
<evidence type="ECO:0000256" key="3">
    <source>
        <dbReference type="ARBA" id="ARBA00022833"/>
    </source>
</evidence>
<feature type="compositionally biased region" description="Basic and acidic residues" evidence="5">
    <location>
        <begin position="18"/>
        <end position="29"/>
    </location>
</feature>
<keyword evidence="2 4" id="KW-0863">Zinc-finger</keyword>
<proteinExistence type="predicted"/>
<gene>
    <name evidence="7" type="ORF">NEMVEDRAFT_v1g222249</name>
</gene>
<keyword evidence="1" id="KW-0479">Metal-binding</keyword>
<dbReference type="EMBL" id="DS470896">
    <property type="protein sequence ID" value="EDO29107.1"/>
    <property type="molecule type" value="Genomic_DNA"/>
</dbReference>
<dbReference type="GO" id="GO:0008270">
    <property type="term" value="F:zinc ion binding"/>
    <property type="evidence" value="ECO:0007669"/>
    <property type="project" value="UniProtKB-KW"/>
</dbReference>
<dbReference type="SUPFAM" id="SSF57850">
    <property type="entry name" value="RING/U-box"/>
    <property type="match status" value="1"/>
</dbReference>
<name>A7T4K5_NEMVE</name>
<dbReference type="Proteomes" id="UP000001593">
    <property type="component" value="Unassembled WGS sequence"/>
</dbReference>
<sequence>MAKLRGKSVVLSKKQLKRAQEESSEDKKSHTQTTKKRPALLRTSDVAISVGIVQHKKKKIKTIVSYDESDSDGKSESQIPYADNSDDDDDCDDLSNEENVLRARNSSQIIEKVEEPHETEKERERTKIWLALKFLLKASSTSVFFKANIGLRKTDTSLGLTSKTLSSYSTSLERFLKYIIPLLYTSLSADKRKALKKLRDVQPSWRESWGKRIADERAEREWVAEKNLSTLEEAKTLLESEHAQKMTRMLTSPKKRKMGHSRRTADLSYNLINKVKAANNAHDTMTNLWEGASSTEGKEHNDYLDWLVWLACVGSRPMDNMKHSFSAPTTRNASEYDEIRGTQVPASLPFINQYGGPQRLEEGYDEFFDPPLESKYECPICLLGLRDPVQTPCGHRFCFNCIRRSIR</sequence>
<evidence type="ECO:0000313" key="8">
    <source>
        <dbReference type="Proteomes" id="UP000001593"/>
    </source>
</evidence>
<evidence type="ECO:0000256" key="5">
    <source>
        <dbReference type="SAM" id="MobiDB-lite"/>
    </source>
</evidence>
<evidence type="ECO:0000313" key="7">
    <source>
        <dbReference type="EMBL" id="EDO29107.1"/>
    </source>
</evidence>
<feature type="compositionally biased region" description="Acidic residues" evidence="5">
    <location>
        <begin position="84"/>
        <end position="94"/>
    </location>
</feature>
<feature type="domain" description="RING-type" evidence="6">
    <location>
        <begin position="378"/>
        <end position="404"/>
    </location>
</feature>
<dbReference type="eggNOG" id="KOG0297">
    <property type="taxonomic scope" value="Eukaryota"/>
</dbReference>
<evidence type="ECO:0000259" key="6">
    <source>
        <dbReference type="PROSITE" id="PS50089"/>
    </source>
</evidence>
<protein>
    <recommendedName>
        <fullName evidence="6">RING-type domain-containing protein</fullName>
    </recommendedName>
</protein>
<evidence type="ECO:0000256" key="1">
    <source>
        <dbReference type="ARBA" id="ARBA00022723"/>
    </source>
</evidence>
<dbReference type="InterPro" id="IPR001841">
    <property type="entry name" value="Znf_RING"/>
</dbReference>
<reference evidence="7 8" key="1">
    <citation type="journal article" date="2007" name="Science">
        <title>Sea anemone genome reveals ancestral eumetazoan gene repertoire and genomic organization.</title>
        <authorList>
            <person name="Putnam N.H."/>
            <person name="Srivastava M."/>
            <person name="Hellsten U."/>
            <person name="Dirks B."/>
            <person name="Chapman J."/>
            <person name="Salamov A."/>
            <person name="Terry A."/>
            <person name="Shapiro H."/>
            <person name="Lindquist E."/>
            <person name="Kapitonov V.V."/>
            <person name="Jurka J."/>
            <person name="Genikhovich G."/>
            <person name="Grigoriev I.V."/>
            <person name="Lucas S.M."/>
            <person name="Steele R.E."/>
            <person name="Finnerty J.R."/>
            <person name="Technau U."/>
            <person name="Martindale M.Q."/>
            <person name="Rokhsar D.S."/>
        </authorList>
    </citation>
    <scope>NUCLEOTIDE SEQUENCE [LARGE SCALE GENOMIC DNA]</scope>
    <source>
        <strain evidence="8">CH2 X CH6</strain>
    </source>
</reference>
<dbReference type="InParanoid" id="A7T4K5"/>
<dbReference type="PROSITE" id="PS00518">
    <property type="entry name" value="ZF_RING_1"/>
    <property type="match status" value="1"/>
</dbReference>
<keyword evidence="3" id="KW-0862">Zinc</keyword>
<feature type="region of interest" description="Disordered" evidence="5">
    <location>
        <begin position="63"/>
        <end position="94"/>
    </location>
</feature>
<dbReference type="InterPro" id="IPR013083">
    <property type="entry name" value="Znf_RING/FYVE/PHD"/>
</dbReference>
<dbReference type="AlphaFoldDB" id="A7T4K5"/>
<dbReference type="PROSITE" id="PS50089">
    <property type="entry name" value="ZF_RING_2"/>
    <property type="match status" value="1"/>
</dbReference>
<organism evidence="7 8">
    <name type="scientific">Nematostella vectensis</name>
    <name type="common">Starlet sea anemone</name>
    <dbReference type="NCBI Taxonomy" id="45351"/>
    <lineage>
        <taxon>Eukaryota</taxon>
        <taxon>Metazoa</taxon>
        <taxon>Cnidaria</taxon>
        <taxon>Anthozoa</taxon>
        <taxon>Hexacorallia</taxon>
        <taxon>Actiniaria</taxon>
        <taxon>Edwardsiidae</taxon>
        <taxon>Nematostella</taxon>
    </lineage>
</organism>
<keyword evidence="8" id="KW-1185">Reference proteome</keyword>
<dbReference type="STRING" id="45351.A7T4K5"/>
<feature type="region of interest" description="Disordered" evidence="5">
    <location>
        <begin position="1"/>
        <end position="40"/>
    </location>
</feature>
<evidence type="ECO:0000256" key="4">
    <source>
        <dbReference type="PROSITE-ProRule" id="PRU00175"/>
    </source>
</evidence>
<dbReference type="HOGENOM" id="CLU_676708_0_0_1"/>
<accession>A7T4K5</accession>
<dbReference type="Pfam" id="PF13923">
    <property type="entry name" value="zf-C3HC4_2"/>
    <property type="match status" value="1"/>
</dbReference>
<evidence type="ECO:0000256" key="2">
    <source>
        <dbReference type="ARBA" id="ARBA00022771"/>
    </source>
</evidence>
<dbReference type="InterPro" id="IPR017907">
    <property type="entry name" value="Znf_RING_CS"/>
</dbReference>